<comment type="caution">
    <text evidence="1">The sequence shown here is derived from an EMBL/GenBank/DDBJ whole genome shotgun (WGS) entry which is preliminary data.</text>
</comment>
<dbReference type="SUPFAM" id="SSF52540">
    <property type="entry name" value="P-loop containing nucleoside triphosphate hydrolases"/>
    <property type="match status" value="1"/>
</dbReference>
<dbReference type="PANTHER" id="PTHR14241:SF1">
    <property type="entry name" value="INTERFERON-INDUCED PROTEIN 44-RELATED"/>
    <property type="match status" value="1"/>
</dbReference>
<dbReference type="AlphaFoldDB" id="A0AAV6GW38"/>
<protein>
    <submittedName>
        <fullName evidence="1">Uncharacterized protein</fullName>
    </submittedName>
</protein>
<dbReference type="GO" id="GO:0006955">
    <property type="term" value="P:immune response"/>
    <property type="evidence" value="ECO:0007669"/>
    <property type="project" value="TreeGrafter"/>
</dbReference>
<gene>
    <name evidence="1" type="ORF">AALO_G00090930</name>
</gene>
<dbReference type="PANTHER" id="PTHR14241">
    <property type="entry name" value="INTERFERON-INDUCED PROTEIN 44"/>
    <property type="match status" value="1"/>
</dbReference>
<dbReference type="Proteomes" id="UP000823561">
    <property type="component" value="Chromosome 7"/>
</dbReference>
<proteinExistence type="predicted"/>
<keyword evidence="2" id="KW-1185">Reference proteome</keyword>
<reference evidence="1" key="1">
    <citation type="submission" date="2020-10" db="EMBL/GenBank/DDBJ databases">
        <title>Chromosome-scale genome assembly of the Allis shad, Alosa alosa.</title>
        <authorList>
            <person name="Margot Z."/>
            <person name="Christophe K."/>
            <person name="Cabau C."/>
            <person name="Louis A."/>
            <person name="Berthelot C."/>
            <person name="Parey E."/>
            <person name="Roest Crollius H."/>
            <person name="Montfort J."/>
            <person name="Robinson-Rechavi M."/>
            <person name="Bucao C."/>
            <person name="Bouchez O."/>
            <person name="Gislard M."/>
            <person name="Lluch J."/>
            <person name="Milhes M."/>
            <person name="Lampietro C."/>
            <person name="Lopez Roques C."/>
            <person name="Donnadieu C."/>
            <person name="Braasch I."/>
            <person name="Desvignes T."/>
            <person name="Postlethwait J."/>
            <person name="Bobe J."/>
            <person name="Guiguen Y."/>
        </authorList>
    </citation>
    <scope>NUCLEOTIDE SEQUENCE</scope>
    <source>
        <strain evidence="1">M-15738</strain>
        <tissue evidence="1">Blood</tissue>
    </source>
</reference>
<dbReference type="EMBL" id="JADWDJ010000007">
    <property type="protein sequence ID" value="KAG5277746.1"/>
    <property type="molecule type" value="Genomic_DNA"/>
</dbReference>
<dbReference type="InterPro" id="IPR027417">
    <property type="entry name" value="P-loop_NTPase"/>
</dbReference>
<organism evidence="1 2">
    <name type="scientific">Alosa alosa</name>
    <name type="common">allis shad</name>
    <dbReference type="NCBI Taxonomy" id="278164"/>
    <lineage>
        <taxon>Eukaryota</taxon>
        <taxon>Metazoa</taxon>
        <taxon>Chordata</taxon>
        <taxon>Craniata</taxon>
        <taxon>Vertebrata</taxon>
        <taxon>Euteleostomi</taxon>
        <taxon>Actinopterygii</taxon>
        <taxon>Neopterygii</taxon>
        <taxon>Teleostei</taxon>
        <taxon>Clupei</taxon>
        <taxon>Clupeiformes</taxon>
        <taxon>Clupeoidei</taxon>
        <taxon>Clupeidae</taxon>
        <taxon>Alosa</taxon>
    </lineage>
</organism>
<evidence type="ECO:0000313" key="1">
    <source>
        <dbReference type="EMBL" id="KAG5277746.1"/>
    </source>
</evidence>
<sequence length="201" mass="21992">MIDHLKRFQISTPDVKHLHILVHGPVGAGKSSFINSIDSIFQGRMTSGAIAEASAGHSFTKIIVSNTSVLEEAGTSTITAIIAQHQLRWIGHVIRMPDSRLPKQVLYSQLVQGKRAPGGQKKSYNTGVPLNCIFPVKCYHEEIDLNKDMDVLLLSALKHILNPANDHVADKTGEVDVLLLSALTHILNPANDHVAEMKIQD</sequence>
<evidence type="ECO:0000313" key="2">
    <source>
        <dbReference type="Proteomes" id="UP000823561"/>
    </source>
</evidence>
<name>A0AAV6GW38_9TELE</name>
<accession>A0AAV6GW38</accession>